<comment type="similarity">
    <text evidence="1">Belongs to the protein-tyrosine phosphatase family.</text>
</comment>
<gene>
    <name evidence="3" type="ORF">M8231_11795</name>
</gene>
<evidence type="ECO:0000256" key="1">
    <source>
        <dbReference type="ARBA" id="ARBA00009580"/>
    </source>
</evidence>
<dbReference type="InterPro" id="IPR026893">
    <property type="entry name" value="Tyr/Ser_Pase_IphP-type"/>
</dbReference>
<proteinExistence type="inferred from homology"/>
<accession>A0ABY4SI99</accession>
<dbReference type="PANTHER" id="PTHR31126">
    <property type="entry name" value="TYROSINE-PROTEIN PHOSPHATASE"/>
    <property type="match status" value="1"/>
</dbReference>
<evidence type="ECO:0000256" key="2">
    <source>
        <dbReference type="SAM" id="SignalP"/>
    </source>
</evidence>
<dbReference type="EMBL" id="CP097649">
    <property type="protein sequence ID" value="URI14498.1"/>
    <property type="molecule type" value="Genomic_DNA"/>
</dbReference>
<keyword evidence="2" id="KW-0732">Signal</keyword>
<sequence length="291" mass="31933">MKRLLVCAAALTLAALPAQAAIARQAAPAAAPAEPSAHQRLLPLEGVQNARDIGGYRTADGRTVKWDVIYRTAELSHLTAHDKALLEARGLRSIHDLRSVDERRDQPTDWTGEGAPAITAFDYSMDMSGFAALFQGEVTADRAREVFAASYPELLKMQRPQQRALFADLLKGEGAVLYHCSAGKDRTGMATALILSALGVPRETILADYELSNQYYRPDLTTAEASDNPQAAAFMRLPEDVRAIFMGVDARYLQAVFDIIDRDYGSVEAYLDQELDVDAADIQRLRSLYTV</sequence>
<feature type="signal peptide" evidence="2">
    <location>
        <begin position="1"/>
        <end position="20"/>
    </location>
</feature>
<dbReference type="InterPro" id="IPR029021">
    <property type="entry name" value="Prot-tyrosine_phosphatase-like"/>
</dbReference>
<reference evidence="3" key="1">
    <citation type="submission" date="2022-05" db="EMBL/GenBank/DDBJ databases">
        <title>Brevundimonas albigilva TT17 genome sequence.</title>
        <authorList>
            <person name="Lee K."/>
            <person name="Son H."/>
        </authorList>
    </citation>
    <scope>NUCLEOTIDE SEQUENCE</scope>
    <source>
        <strain evidence="3">TT17</strain>
    </source>
</reference>
<dbReference type="Gene3D" id="3.90.190.10">
    <property type="entry name" value="Protein tyrosine phosphatase superfamily"/>
    <property type="match status" value="1"/>
</dbReference>
<keyword evidence="4" id="KW-1185">Reference proteome</keyword>
<organism evidence="3 4">
    <name type="scientific">Brevundimonas albigilva</name>
    <dbReference type="NCBI Taxonomy" id="1312364"/>
    <lineage>
        <taxon>Bacteria</taxon>
        <taxon>Pseudomonadati</taxon>
        <taxon>Pseudomonadota</taxon>
        <taxon>Alphaproteobacteria</taxon>
        <taxon>Caulobacterales</taxon>
        <taxon>Caulobacteraceae</taxon>
        <taxon>Brevundimonas</taxon>
    </lineage>
</organism>
<dbReference type="PANTHER" id="PTHR31126:SF1">
    <property type="entry name" value="TYROSINE SPECIFIC PROTEIN PHOSPHATASES DOMAIN-CONTAINING PROTEIN"/>
    <property type="match status" value="1"/>
</dbReference>
<dbReference type="SUPFAM" id="SSF52799">
    <property type="entry name" value="(Phosphotyrosine protein) phosphatases II"/>
    <property type="match status" value="1"/>
</dbReference>
<dbReference type="Pfam" id="PF13350">
    <property type="entry name" value="Y_phosphatase3"/>
    <property type="match status" value="1"/>
</dbReference>
<dbReference type="RefSeq" id="WP_249749820.1">
    <property type="nucleotide sequence ID" value="NZ_CP097298.1"/>
</dbReference>
<dbReference type="Proteomes" id="UP001055429">
    <property type="component" value="Chromosome"/>
</dbReference>
<feature type="chain" id="PRO_5046682441" evidence="2">
    <location>
        <begin position="21"/>
        <end position="291"/>
    </location>
</feature>
<protein>
    <submittedName>
        <fullName evidence="3">Tyrosine-protein phosphatase</fullName>
    </submittedName>
</protein>
<evidence type="ECO:0000313" key="4">
    <source>
        <dbReference type="Proteomes" id="UP001055429"/>
    </source>
</evidence>
<name>A0ABY4SI99_9CAUL</name>
<evidence type="ECO:0000313" key="3">
    <source>
        <dbReference type="EMBL" id="URI14498.1"/>
    </source>
</evidence>